<evidence type="ECO:0000256" key="2">
    <source>
        <dbReference type="SAM" id="SignalP"/>
    </source>
</evidence>
<sequence length="165" mass="18627">MCTFTLCTFGLLDCPSLPLLSTWITVEIQEAFYDAFQMELRMQVELMRKSVAARRSNAYLCNLGLDLLILQAKMHRANAENKLYTLAIQNTSESSSSDLTNAVAGLWTFWDQTISTHLSSEELNCHDEDIDDSMTDCDDDGTDDCDEHDTDDDDTDDNDTEVCSR</sequence>
<evidence type="ECO:0000313" key="4">
    <source>
        <dbReference type="Proteomes" id="UP000823399"/>
    </source>
</evidence>
<dbReference type="Proteomes" id="UP000823399">
    <property type="component" value="Unassembled WGS sequence"/>
</dbReference>
<dbReference type="AlphaFoldDB" id="A0A9P7F894"/>
<evidence type="ECO:0000313" key="3">
    <source>
        <dbReference type="EMBL" id="KAG2110222.1"/>
    </source>
</evidence>
<proteinExistence type="predicted"/>
<comment type="caution">
    <text evidence="3">The sequence shown here is derived from an EMBL/GenBank/DDBJ whole genome shotgun (WGS) entry which is preliminary data.</text>
</comment>
<feature type="region of interest" description="Disordered" evidence="1">
    <location>
        <begin position="132"/>
        <end position="165"/>
    </location>
</feature>
<dbReference type="GeneID" id="64695824"/>
<evidence type="ECO:0000256" key="1">
    <source>
        <dbReference type="SAM" id="MobiDB-lite"/>
    </source>
</evidence>
<organism evidence="3 4">
    <name type="scientific">Suillus discolor</name>
    <dbReference type="NCBI Taxonomy" id="1912936"/>
    <lineage>
        <taxon>Eukaryota</taxon>
        <taxon>Fungi</taxon>
        <taxon>Dikarya</taxon>
        <taxon>Basidiomycota</taxon>
        <taxon>Agaricomycotina</taxon>
        <taxon>Agaricomycetes</taxon>
        <taxon>Agaricomycetidae</taxon>
        <taxon>Boletales</taxon>
        <taxon>Suillineae</taxon>
        <taxon>Suillaceae</taxon>
        <taxon>Suillus</taxon>
    </lineage>
</organism>
<feature type="signal peptide" evidence="2">
    <location>
        <begin position="1"/>
        <end position="21"/>
    </location>
</feature>
<gene>
    <name evidence="3" type="ORF">F5147DRAFT_651871</name>
</gene>
<dbReference type="RefSeq" id="XP_041293900.1">
    <property type="nucleotide sequence ID" value="XM_041433565.1"/>
</dbReference>
<dbReference type="EMBL" id="JABBWM010000021">
    <property type="protein sequence ID" value="KAG2110222.1"/>
    <property type="molecule type" value="Genomic_DNA"/>
</dbReference>
<keyword evidence="4" id="KW-1185">Reference proteome</keyword>
<accession>A0A9P7F894</accession>
<dbReference type="OrthoDB" id="2692711at2759"/>
<name>A0A9P7F894_9AGAM</name>
<reference evidence="3" key="1">
    <citation type="journal article" date="2020" name="New Phytol.">
        <title>Comparative genomics reveals dynamic genome evolution in host specialist ectomycorrhizal fungi.</title>
        <authorList>
            <person name="Lofgren L.A."/>
            <person name="Nguyen N.H."/>
            <person name="Vilgalys R."/>
            <person name="Ruytinx J."/>
            <person name="Liao H.L."/>
            <person name="Branco S."/>
            <person name="Kuo A."/>
            <person name="LaButti K."/>
            <person name="Lipzen A."/>
            <person name="Andreopoulos W."/>
            <person name="Pangilinan J."/>
            <person name="Riley R."/>
            <person name="Hundley H."/>
            <person name="Na H."/>
            <person name="Barry K."/>
            <person name="Grigoriev I.V."/>
            <person name="Stajich J.E."/>
            <person name="Kennedy P.G."/>
        </authorList>
    </citation>
    <scope>NUCLEOTIDE SEQUENCE</scope>
    <source>
        <strain evidence="3">FC423</strain>
    </source>
</reference>
<feature type="chain" id="PRO_5040505841" evidence="2">
    <location>
        <begin position="22"/>
        <end position="165"/>
    </location>
</feature>
<protein>
    <submittedName>
        <fullName evidence="3">Uncharacterized protein</fullName>
    </submittedName>
</protein>
<keyword evidence="2" id="KW-0732">Signal</keyword>